<gene>
    <name evidence="2" type="ORF">g.158</name>
</gene>
<proteinExistence type="predicted"/>
<dbReference type="PANTHER" id="PTHR34825">
    <property type="entry name" value="CONSERVED PROTEIN, WITH A WEAK D-GALACTARATE DEHYDRATASE/ALTRONATE HYDROLASE DOMAIN"/>
    <property type="match status" value="1"/>
</dbReference>
<dbReference type="EMBL" id="GEDC01005874">
    <property type="protein sequence ID" value="JAS31424.1"/>
    <property type="molecule type" value="Transcribed_RNA"/>
</dbReference>
<dbReference type="Pfam" id="PF09820">
    <property type="entry name" value="AAA-ATPase_like"/>
    <property type="match status" value="1"/>
</dbReference>
<dbReference type="PANTHER" id="PTHR34825:SF1">
    <property type="entry name" value="AAA-ATPASE-LIKE DOMAIN-CONTAINING PROTEIN"/>
    <property type="match status" value="1"/>
</dbReference>
<evidence type="ECO:0000313" key="2">
    <source>
        <dbReference type="EMBL" id="JAS31424.1"/>
    </source>
</evidence>
<sequence length="293" mass="34613">FGKTTNLDMLRRFFEISVNSTGDCVPSNETNNYKLFKKNNLKIYGKKEFFKNHFGKYPVVHIDLGSLKNVTKYLQLLKTFRKILWRSYKPHLYLLNSKVHDSMALGRHLFKVFNSSEKYRKMSIQTIRNGLAHLVNILYEHHKENVIVLIDNYNIFLTEFRHKKYTDDKRIMIFMEDVNRSLFSKPGILKRVLLAGNPLDETKTNDLKKYYILPNYNLTNYFGFTKSELKNILKKNIRIKKDHLGFMQFVNGKIDKPDELDLYRGKQISYASLNKTTYSFSITSGLMNTTRKT</sequence>
<protein>
    <recommendedName>
        <fullName evidence="1">AAA-ATPase-like domain-containing protein</fullName>
    </recommendedName>
</protein>
<name>A0A1B6E0I5_9HEMI</name>
<organism evidence="2">
    <name type="scientific">Clastoptera arizonana</name>
    <name type="common">Arizona spittle bug</name>
    <dbReference type="NCBI Taxonomy" id="38151"/>
    <lineage>
        <taxon>Eukaryota</taxon>
        <taxon>Metazoa</taxon>
        <taxon>Ecdysozoa</taxon>
        <taxon>Arthropoda</taxon>
        <taxon>Hexapoda</taxon>
        <taxon>Insecta</taxon>
        <taxon>Pterygota</taxon>
        <taxon>Neoptera</taxon>
        <taxon>Paraneoptera</taxon>
        <taxon>Hemiptera</taxon>
        <taxon>Auchenorrhyncha</taxon>
        <taxon>Cercopoidea</taxon>
        <taxon>Clastopteridae</taxon>
        <taxon>Clastoptera</taxon>
    </lineage>
</organism>
<reference evidence="2" key="1">
    <citation type="submission" date="2015-12" db="EMBL/GenBank/DDBJ databases">
        <title>De novo transcriptome assembly of four potential Pierce s Disease insect vectors from Arizona vineyards.</title>
        <authorList>
            <person name="Tassone E.E."/>
        </authorList>
    </citation>
    <scope>NUCLEOTIDE SEQUENCE</scope>
</reference>
<accession>A0A1B6E0I5</accession>
<evidence type="ECO:0000259" key="1">
    <source>
        <dbReference type="Pfam" id="PF09820"/>
    </source>
</evidence>
<dbReference type="AlphaFoldDB" id="A0A1B6E0I5"/>
<feature type="domain" description="AAA-ATPase-like" evidence="1">
    <location>
        <begin position="1"/>
        <end position="196"/>
    </location>
</feature>
<dbReference type="InterPro" id="IPR018631">
    <property type="entry name" value="AAA-ATPase-like_dom"/>
</dbReference>
<feature type="non-terminal residue" evidence="2">
    <location>
        <position position="1"/>
    </location>
</feature>